<dbReference type="OMA" id="VVKEMVM"/>
<evidence type="ECO:0000256" key="1">
    <source>
        <dbReference type="ARBA" id="ARBA00007626"/>
    </source>
</evidence>
<dbReference type="Pfam" id="PF01535">
    <property type="entry name" value="PPR"/>
    <property type="match status" value="1"/>
</dbReference>
<evidence type="ECO:0000256" key="2">
    <source>
        <dbReference type="ARBA" id="ARBA00022737"/>
    </source>
</evidence>
<dbReference type="AlphaFoldDB" id="D5A823"/>
<protein>
    <recommendedName>
        <fullName evidence="4">Pentatricopeptide repeat-containing protein-mitochondrial domain-containing protein</fullName>
    </recommendedName>
</protein>
<dbReference type="Pfam" id="PF23276">
    <property type="entry name" value="TPR_24"/>
    <property type="match status" value="1"/>
</dbReference>
<evidence type="ECO:0000313" key="5">
    <source>
        <dbReference type="EMBL" id="ADE75692.1"/>
    </source>
</evidence>
<sequence>MAYVRRAGLASVRRTFSTIQLRPRQWSSASPEWPQNLDSTALKTFQNGRSFPRSQQLILTHKFYSTNVALREDKDEEDTLPELSKTDEALEKNKWELVDAAREICQVLEKGDEDMEEALSQLGVHLTPQLVNIVFDKISVPSLALRFFQWAKLQPGFKHATSNYDRLVNILGRSKDFEALQRVLLEISAVCCNYSAKTFSFATAWHDDPDMLNEVMEMLEKLELSLRRDAYEMLISVLCQKNHANAALMVLEKMGSRDCAPRMQSYRPLIQLYSQNNRMDKVQEIFDMLKDCPGDPICYHIVLSALCNKKQFAEAVEFVKRMVNMGWKPDAITYNIMIRAACNLGKIQGALKLFDRSKEEGLTPLYHTYVNILDGLFRIRGFDGAHSFLIQHSGKDRKLDSTNYIHLIKLSSKSGQEQGARNLRKEMKAKGFD</sequence>
<dbReference type="InterPro" id="IPR050667">
    <property type="entry name" value="PPR-containing_protein"/>
</dbReference>
<dbReference type="PANTHER" id="PTHR47939">
    <property type="entry name" value="MEMBRANE-ASSOCIATED SALT-INDUCIBLE PROTEIN-LIKE"/>
    <property type="match status" value="1"/>
</dbReference>
<evidence type="ECO:0000259" key="4">
    <source>
        <dbReference type="Pfam" id="PF23276"/>
    </source>
</evidence>
<evidence type="ECO:0000256" key="3">
    <source>
        <dbReference type="PROSITE-ProRule" id="PRU00708"/>
    </source>
</evidence>
<dbReference type="InterPro" id="IPR002885">
    <property type="entry name" value="PPR_rpt"/>
</dbReference>
<accession>D5A823</accession>
<dbReference type="PROSITE" id="PS51375">
    <property type="entry name" value="PPR"/>
    <property type="match status" value="3"/>
</dbReference>
<feature type="repeat" description="PPR" evidence="3">
    <location>
        <begin position="295"/>
        <end position="329"/>
    </location>
</feature>
<organism evidence="5">
    <name type="scientific">Picea sitchensis</name>
    <name type="common">Sitka spruce</name>
    <name type="synonym">Pinus sitchensis</name>
    <dbReference type="NCBI Taxonomy" id="3332"/>
    <lineage>
        <taxon>Eukaryota</taxon>
        <taxon>Viridiplantae</taxon>
        <taxon>Streptophyta</taxon>
        <taxon>Embryophyta</taxon>
        <taxon>Tracheophyta</taxon>
        <taxon>Spermatophyta</taxon>
        <taxon>Pinopsida</taxon>
        <taxon>Pinidae</taxon>
        <taxon>Conifers I</taxon>
        <taxon>Pinales</taxon>
        <taxon>Pinaceae</taxon>
        <taxon>Picea</taxon>
    </lineage>
</organism>
<dbReference type="Pfam" id="PF13041">
    <property type="entry name" value="PPR_2"/>
    <property type="match status" value="1"/>
</dbReference>
<name>D5A823_PICSI</name>
<proteinExistence type="evidence at transcript level"/>
<feature type="repeat" description="PPR" evidence="3">
    <location>
        <begin position="330"/>
        <end position="364"/>
    </location>
</feature>
<dbReference type="PANTHER" id="PTHR47939:SF1">
    <property type="entry name" value="OS04G0684500 PROTEIN"/>
    <property type="match status" value="1"/>
</dbReference>
<feature type="repeat" description="PPR" evidence="3">
    <location>
        <begin position="227"/>
        <end position="261"/>
    </location>
</feature>
<comment type="similarity">
    <text evidence="1">Belongs to the PPR family. P subfamily.</text>
</comment>
<dbReference type="InterPro" id="IPR057027">
    <property type="entry name" value="TPR_mt"/>
</dbReference>
<keyword evidence="2" id="KW-0677">Repeat</keyword>
<dbReference type="InterPro" id="IPR011990">
    <property type="entry name" value="TPR-like_helical_dom_sf"/>
</dbReference>
<dbReference type="NCBIfam" id="TIGR00756">
    <property type="entry name" value="PPR"/>
    <property type="match status" value="3"/>
</dbReference>
<feature type="domain" description="Pentatricopeptide repeat-containing protein-mitochondrial" evidence="4">
    <location>
        <begin position="203"/>
        <end position="291"/>
    </location>
</feature>
<reference evidence="5" key="1">
    <citation type="submission" date="2010-04" db="EMBL/GenBank/DDBJ databases">
        <authorList>
            <person name="Reid K.E."/>
            <person name="Liao N."/>
            <person name="Chan S."/>
            <person name="Docking R."/>
            <person name="Taylor G."/>
            <person name="Moore R."/>
            <person name="Mayo M."/>
            <person name="Munro S."/>
            <person name="King J."/>
            <person name="Yanchuk A."/>
            <person name="Holt R."/>
            <person name="Jones S."/>
            <person name="Marra M."/>
            <person name="Ritland C.E."/>
            <person name="Ritland K."/>
            <person name="Bohlmann J."/>
        </authorList>
    </citation>
    <scope>NUCLEOTIDE SEQUENCE</scope>
    <source>
        <tissue evidence="5">Buds collected with no treatment. Collection October 2007</tissue>
    </source>
</reference>
<dbReference type="Gene3D" id="1.25.40.10">
    <property type="entry name" value="Tetratricopeptide repeat domain"/>
    <property type="match status" value="2"/>
</dbReference>
<dbReference type="EMBL" id="BT122303">
    <property type="protein sequence ID" value="ADE75692.1"/>
    <property type="molecule type" value="mRNA"/>
</dbReference>